<dbReference type="Pfam" id="PF00564">
    <property type="entry name" value="PB1"/>
    <property type="match status" value="1"/>
</dbReference>
<dbReference type="SMART" id="SM00666">
    <property type="entry name" value="PB1"/>
    <property type="match status" value="1"/>
</dbReference>
<dbReference type="PROSITE" id="PS51745">
    <property type="entry name" value="PB1"/>
    <property type="match status" value="1"/>
</dbReference>
<comment type="caution">
    <text evidence="3">The sequence shown here is derived from an EMBL/GenBank/DDBJ whole genome shotgun (WGS) entry which is preliminary data.</text>
</comment>
<dbReference type="InterPro" id="IPR055081">
    <property type="entry name" value="NLP1-9_GAF"/>
</dbReference>
<dbReference type="Gramene" id="mRNA:HanXRQr2_Chr06g0250561">
    <property type="protein sequence ID" value="mRNA:HanXRQr2_Chr06g0250561"/>
    <property type="gene ID" value="HanXRQr2_Chr06g0250561"/>
</dbReference>
<reference evidence="3" key="1">
    <citation type="journal article" date="2017" name="Nature">
        <title>The sunflower genome provides insights into oil metabolism, flowering and Asterid evolution.</title>
        <authorList>
            <person name="Badouin H."/>
            <person name="Gouzy J."/>
            <person name="Grassa C.J."/>
            <person name="Murat F."/>
            <person name="Staton S.E."/>
            <person name="Cottret L."/>
            <person name="Lelandais-Briere C."/>
            <person name="Owens G.L."/>
            <person name="Carrere S."/>
            <person name="Mayjonade B."/>
            <person name="Legrand L."/>
            <person name="Gill N."/>
            <person name="Kane N.C."/>
            <person name="Bowers J.E."/>
            <person name="Hubner S."/>
            <person name="Bellec A."/>
            <person name="Berard A."/>
            <person name="Berges H."/>
            <person name="Blanchet N."/>
            <person name="Boniface M.C."/>
            <person name="Brunel D."/>
            <person name="Catrice O."/>
            <person name="Chaidir N."/>
            <person name="Claudel C."/>
            <person name="Donnadieu C."/>
            <person name="Faraut T."/>
            <person name="Fievet G."/>
            <person name="Helmstetter N."/>
            <person name="King M."/>
            <person name="Knapp S.J."/>
            <person name="Lai Z."/>
            <person name="Le Paslier M.C."/>
            <person name="Lippi Y."/>
            <person name="Lorenzon L."/>
            <person name="Mandel J.R."/>
            <person name="Marage G."/>
            <person name="Marchand G."/>
            <person name="Marquand E."/>
            <person name="Bret-Mestries E."/>
            <person name="Morien E."/>
            <person name="Nambeesan S."/>
            <person name="Nguyen T."/>
            <person name="Pegot-Espagnet P."/>
            <person name="Pouilly N."/>
            <person name="Raftis F."/>
            <person name="Sallet E."/>
            <person name="Schiex T."/>
            <person name="Thomas J."/>
            <person name="Vandecasteele C."/>
            <person name="Vares D."/>
            <person name="Vear F."/>
            <person name="Vautrin S."/>
            <person name="Crespi M."/>
            <person name="Mangin B."/>
            <person name="Burke J.M."/>
            <person name="Salse J."/>
            <person name="Munos S."/>
            <person name="Vincourt P."/>
            <person name="Rieseberg L.H."/>
            <person name="Langlade N.B."/>
        </authorList>
    </citation>
    <scope>NUCLEOTIDE SEQUENCE</scope>
    <source>
        <tissue evidence="3">Leaves</tissue>
    </source>
</reference>
<feature type="compositionally biased region" description="Basic and acidic residues" evidence="1">
    <location>
        <begin position="451"/>
        <end position="462"/>
    </location>
</feature>
<organism evidence="3 4">
    <name type="scientific">Helianthus annuus</name>
    <name type="common">Common sunflower</name>
    <dbReference type="NCBI Taxonomy" id="4232"/>
    <lineage>
        <taxon>Eukaryota</taxon>
        <taxon>Viridiplantae</taxon>
        <taxon>Streptophyta</taxon>
        <taxon>Embryophyta</taxon>
        <taxon>Tracheophyta</taxon>
        <taxon>Spermatophyta</taxon>
        <taxon>Magnoliopsida</taxon>
        <taxon>eudicotyledons</taxon>
        <taxon>Gunneridae</taxon>
        <taxon>Pentapetalae</taxon>
        <taxon>asterids</taxon>
        <taxon>campanulids</taxon>
        <taxon>Asterales</taxon>
        <taxon>Asteraceae</taxon>
        <taxon>Asteroideae</taxon>
        <taxon>Heliantheae alliance</taxon>
        <taxon>Heliantheae</taxon>
        <taxon>Helianthus</taxon>
    </lineage>
</organism>
<dbReference type="Pfam" id="PF22922">
    <property type="entry name" value="GAF_NLP"/>
    <property type="match status" value="2"/>
</dbReference>
<dbReference type="CDD" id="cd05992">
    <property type="entry name" value="PB1"/>
    <property type="match status" value="1"/>
</dbReference>
<dbReference type="Proteomes" id="UP000215914">
    <property type="component" value="Unassembled WGS sequence"/>
</dbReference>
<feature type="domain" description="PB1" evidence="2">
    <location>
        <begin position="479"/>
        <end position="559"/>
    </location>
</feature>
<dbReference type="GO" id="GO:0003700">
    <property type="term" value="F:DNA-binding transcription factor activity"/>
    <property type="evidence" value="ECO:0007669"/>
    <property type="project" value="InterPro"/>
</dbReference>
<gene>
    <name evidence="3" type="ORF">HanXRQr2_Chr06g0250561</name>
</gene>
<accession>A0A9K3NIM7</accession>
<proteinExistence type="predicted"/>
<evidence type="ECO:0000313" key="3">
    <source>
        <dbReference type="EMBL" id="KAF5801649.1"/>
    </source>
</evidence>
<evidence type="ECO:0000313" key="4">
    <source>
        <dbReference type="Proteomes" id="UP000215914"/>
    </source>
</evidence>
<dbReference type="AlphaFoldDB" id="A0A9K3NIM7"/>
<evidence type="ECO:0000259" key="2">
    <source>
        <dbReference type="PROSITE" id="PS51745"/>
    </source>
</evidence>
<dbReference type="InterPro" id="IPR053793">
    <property type="entry name" value="PB1-like"/>
</dbReference>
<sequence>MMSDKIILEQPTVPSSGESRYMTHLWVSGYVEPPERLHHSDPSQLLAVGSLYHQEITYKIRAALKILTFREQHVLVQFWSPHDVGKHQMLTTKDQPFGLGVASEKLCSYRKDSERKAFLVDKDHEEDDVSPPARVFRRGLPEWTSDITKYETKDFPQQDCAIRCKLHGYLAFPVFDSTTGLCVGVLELLTFSKLKDVAYEVKHIHRVLKTVNLASPQVFEAFDVPASNVSNERSNNESDKIYDILKRVCDTHRLPLAQTWTLSPFTCYFAHENGIEKGCCSFDTRCVGKVCMSTALPRYVLDMNTWTFFEASKTCHLEKSRGVAGRALSSRGSCFCGDVTKLDVEEYPLVHHAHISRLTGCFAIFLHSIEGKNDFVLEFFLPSDINDSRHVPDLVQTLKQSIEAASGFELGDGSAMEIVGSPTDSSLNEMVSSDLESVVADADVADQWSSTKEDRKRKRDSDTEQSTSGDSDTEQSTSTVMVNVTFNKSKTQFAFPLFRGLSKLKRKVAKRFKLESQKLKLEYIDEENDKILICRNDDLKPALDASGSNCSMNLICSEIIY</sequence>
<dbReference type="PANTHER" id="PTHR32002">
    <property type="entry name" value="PROTEIN NLP8"/>
    <property type="match status" value="1"/>
</dbReference>
<feature type="compositionally biased region" description="Polar residues" evidence="1">
    <location>
        <begin position="464"/>
        <end position="477"/>
    </location>
</feature>
<dbReference type="OrthoDB" id="1693830at2759"/>
<dbReference type="Gene3D" id="3.10.20.90">
    <property type="entry name" value="Phosphatidylinositol 3-kinase Catalytic Subunit, Chain A, domain 1"/>
    <property type="match status" value="1"/>
</dbReference>
<protein>
    <submittedName>
        <fullName evidence="3">PB1 domain-containing protein</fullName>
    </submittedName>
</protein>
<dbReference type="PANTHER" id="PTHR32002:SF35">
    <property type="entry name" value="PROTEIN NLP6"/>
    <property type="match status" value="1"/>
</dbReference>
<dbReference type="InterPro" id="IPR000270">
    <property type="entry name" value="PB1_dom"/>
</dbReference>
<reference evidence="3" key="2">
    <citation type="submission" date="2020-06" db="EMBL/GenBank/DDBJ databases">
        <title>Helianthus annuus Genome sequencing and assembly Release 2.</title>
        <authorList>
            <person name="Gouzy J."/>
            <person name="Langlade N."/>
            <person name="Munos S."/>
        </authorList>
    </citation>
    <scope>NUCLEOTIDE SEQUENCE</scope>
    <source>
        <tissue evidence="3">Leaves</tissue>
    </source>
</reference>
<feature type="region of interest" description="Disordered" evidence="1">
    <location>
        <begin position="446"/>
        <end position="477"/>
    </location>
</feature>
<keyword evidence="4" id="KW-1185">Reference proteome</keyword>
<dbReference type="EMBL" id="MNCJ02000321">
    <property type="protein sequence ID" value="KAF5801649.1"/>
    <property type="molecule type" value="Genomic_DNA"/>
</dbReference>
<evidence type="ECO:0000256" key="1">
    <source>
        <dbReference type="SAM" id="MobiDB-lite"/>
    </source>
</evidence>
<dbReference type="SUPFAM" id="SSF54277">
    <property type="entry name" value="CAD &amp; PB1 domains"/>
    <property type="match status" value="1"/>
</dbReference>
<name>A0A9K3NIM7_HELAN</name>
<dbReference type="InterPro" id="IPR045012">
    <property type="entry name" value="NLP"/>
</dbReference>